<evidence type="ECO:0000313" key="1">
    <source>
        <dbReference type="EMBL" id="GGE65522.1"/>
    </source>
</evidence>
<dbReference type="Proteomes" id="UP000633136">
    <property type="component" value="Unassembled WGS sequence"/>
</dbReference>
<gene>
    <name evidence="1" type="ORF">GCM10011401_10940</name>
</gene>
<keyword evidence="2" id="KW-1185">Reference proteome</keyword>
<comment type="caution">
    <text evidence="1">The sequence shown here is derived from an EMBL/GenBank/DDBJ whole genome shotgun (WGS) entry which is preliminary data.</text>
</comment>
<proteinExistence type="predicted"/>
<reference evidence="1" key="1">
    <citation type="journal article" date="2014" name="Int. J. Syst. Evol. Microbiol.">
        <title>Complete genome sequence of Corynebacterium casei LMG S-19264T (=DSM 44701T), isolated from a smear-ripened cheese.</title>
        <authorList>
            <consortium name="US DOE Joint Genome Institute (JGI-PGF)"/>
            <person name="Walter F."/>
            <person name="Albersmeier A."/>
            <person name="Kalinowski J."/>
            <person name="Ruckert C."/>
        </authorList>
    </citation>
    <scope>NUCLEOTIDE SEQUENCE</scope>
    <source>
        <strain evidence="1">CGMCC 1.15388</strain>
    </source>
</reference>
<dbReference type="AlphaFoldDB" id="A0A917AQ15"/>
<accession>A0A917AQ15</accession>
<reference evidence="1" key="2">
    <citation type="submission" date="2020-09" db="EMBL/GenBank/DDBJ databases">
        <authorList>
            <person name="Sun Q."/>
            <person name="Zhou Y."/>
        </authorList>
    </citation>
    <scope>NUCLEOTIDE SEQUENCE</scope>
    <source>
        <strain evidence="1">CGMCC 1.15388</strain>
    </source>
</reference>
<name>A0A917AQ15_9MICC</name>
<organism evidence="1 2">
    <name type="scientific">Nesterenkonia cremea</name>
    <dbReference type="NCBI Taxonomy" id="1882340"/>
    <lineage>
        <taxon>Bacteria</taxon>
        <taxon>Bacillati</taxon>
        <taxon>Actinomycetota</taxon>
        <taxon>Actinomycetes</taxon>
        <taxon>Micrococcales</taxon>
        <taxon>Micrococcaceae</taxon>
        <taxon>Nesterenkonia</taxon>
    </lineage>
</organism>
<dbReference type="EMBL" id="BMIS01000004">
    <property type="protein sequence ID" value="GGE65522.1"/>
    <property type="molecule type" value="Genomic_DNA"/>
</dbReference>
<sequence>MDAHTPALLLAGGQRACLRLLLALVGVRLLVRLVRSLSGVIGLSVAAGLTRLACPVAAVVTSGRALGRAAEALLRRLMRLLVRLLRNLLWIRGSAGSLRRL</sequence>
<protein>
    <submittedName>
        <fullName evidence="1">Uncharacterized protein</fullName>
    </submittedName>
</protein>
<evidence type="ECO:0000313" key="2">
    <source>
        <dbReference type="Proteomes" id="UP000633136"/>
    </source>
</evidence>